<evidence type="ECO:0000313" key="1">
    <source>
        <dbReference type="EMBL" id="KAI3695994.1"/>
    </source>
</evidence>
<keyword evidence="2" id="KW-1185">Reference proteome</keyword>
<name>A0ACB8ZF99_9ASTR</name>
<dbReference type="EMBL" id="CM042043">
    <property type="protein sequence ID" value="KAI3695994.1"/>
    <property type="molecule type" value="Genomic_DNA"/>
</dbReference>
<accession>A0ACB8ZF99</accession>
<evidence type="ECO:0000313" key="2">
    <source>
        <dbReference type="Proteomes" id="UP001056120"/>
    </source>
</evidence>
<organism evidence="1 2">
    <name type="scientific">Smallanthus sonchifolius</name>
    <dbReference type="NCBI Taxonomy" id="185202"/>
    <lineage>
        <taxon>Eukaryota</taxon>
        <taxon>Viridiplantae</taxon>
        <taxon>Streptophyta</taxon>
        <taxon>Embryophyta</taxon>
        <taxon>Tracheophyta</taxon>
        <taxon>Spermatophyta</taxon>
        <taxon>Magnoliopsida</taxon>
        <taxon>eudicotyledons</taxon>
        <taxon>Gunneridae</taxon>
        <taxon>Pentapetalae</taxon>
        <taxon>asterids</taxon>
        <taxon>campanulids</taxon>
        <taxon>Asterales</taxon>
        <taxon>Asteraceae</taxon>
        <taxon>Asteroideae</taxon>
        <taxon>Heliantheae alliance</taxon>
        <taxon>Millerieae</taxon>
        <taxon>Smallanthus</taxon>
    </lineage>
</organism>
<reference evidence="2" key="1">
    <citation type="journal article" date="2022" name="Mol. Ecol. Resour.">
        <title>The genomes of chicory, endive, great burdock and yacon provide insights into Asteraceae palaeo-polyploidization history and plant inulin production.</title>
        <authorList>
            <person name="Fan W."/>
            <person name="Wang S."/>
            <person name="Wang H."/>
            <person name="Wang A."/>
            <person name="Jiang F."/>
            <person name="Liu H."/>
            <person name="Zhao H."/>
            <person name="Xu D."/>
            <person name="Zhang Y."/>
        </authorList>
    </citation>
    <scope>NUCLEOTIDE SEQUENCE [LARGE SCALE GENOMIC DNA]</scope>
    <source>
        <strain evidence="2">cv. Yunnan</strain>
    </source>
</reference>
<protein>
    <submittedName>
        <fullName evidence="1">Uncharacterized protein</fullName>
    </submittedName>
</protein>
<comment type="caution">
    <text evidence="1">The sequence shown here is derived from an EMBL/GenBank/DDBJ whole genome shotgun (WGS) entry which is preliminary data.</text>
</comment>
<sequence>MSDENDMDYVEVDMRDSKLNVDQDDVVTNEDTNDEVLDNENFYSRCESGKNIGRIRKRKLKYLRKEIEKCF</sequence>
<gene>
    <name evidence="1" type="ORF">L1987_79000</name>
</gene>
<reference evidence="1 2" key="2">
    <citation type="journal article" date="2022" name="Mol. Ecol. Resour.">
        <title>The genomes of chicory, endive, great burdock and yacon provide insights into Asteraceae paleo-polyploidization history and plant inulin production.</title>
        <authorList>
            <person name="Fan W."/>
            <person name="Wang S."/>
            <person name="Wang H."/>
            <person name="Wang A."/>
            <person name="Jiang F."/>
            <person name="Liu H."/>
            <person name="Zhao H."/>
            <person name="Xu D."/>
            <person name="Zhang Y."/>
        </authorList>
    </citation>
    <scope>NUCLEOTIDE SEQUENCE [LARGE SCALE GENOMIC DNA]</scope>
    <source>
        <strain evidence="2">cv. Yunnan</strain>
        <tissue evidence="1">Leaves</tissue>
    </source>
</reference>
<proteinExistence type="predicted"/>
<dbReference type="Proteomes" id="UP001056120">
    <property type="component" value="Linkage Group LG26"/>
</dbReference>